<dbReference type="EMBL" id="MFQB01000032">
    <property type="protein sequence ID" value="OGH67471.1"/>
    <property type="molecule type" value="Genomic_DNA"/>
</dbReference>
<dbReference type="Proteomes" id="UP000176282">
    <property type="component" value="Unassembled WGS sequence"/>
</dbReference>
<dbReference type="SUPFAM" id="SSF54364">
    <property type="entry name" value="Translation initiation factor IF3, N-terminal domain"/>
    <property type="match status" value="1"/>
</dbReference>
<accession>A0A1F6M788</accession>
<comment type="similarity">
    <text evidence="1">Belongs to the IF-3 family.</text>
</comment>
<dbReference type="Pfam" id="PF05198">
    <property type="entry name" value="IF3_N"/>
    <property type="match status" value="1"/>
</dbReference>
<evidence type="ECO:0000313" key="8">
    <source>
        <dbReference type="Proteomes" id="UP000176282"/>
    </source>
</evidence>
<name>A0A1F6M788_9BACT</name>
<gene>
    <name evidence="7" type="ORF">A3J66_01225</name>
</gene>
<dbReference type="InterPro" id="IPR019815">
    <property type="entry name" value="Translation_initiation_fac_3_C"/>
</dbReference>
<reference evidence="7 8" key="1">
    <citation type="journal article" date="2016" name="Nat. Commun.">
        <title>Thousands of microbial genomes shed light on interconnected biogeochemical processes in an aquifer system.</title>
        <authorList>
            <person name="Anantharaman K."/>
            <person name="Brown C.T."/>
            <person name="Hug L.A."/>
            <person name="Sharon I."/>
            <person name="Castelle C.J."/>
            <person name="Probst A.J."/>
            <person name="Thomas B.C."/>
            <person name="Singh A."/>
            <person name="Wilkins M.J."/>
            <person name="Karaoz U."/>
            <person name="Brodie E.L."/>
            <person name="Williams K.H."/>
            <person name="Hubbard S.S."/>
            <person name="Banfield J.F."/>
        </authorList>
    </citation>
    <scope>NUCLEOTIDE SEQUENCE [LARGE SCALE GENOMIC DNA]</scope>
</reference>
<evidence type="ECO:0000259" key="6">
    <source>
        <dbReference type="Pfam" id="PF05198"/>
    </source>
</evidence>
<dbReference type="GO" id="GO:0043022">
    <property type="term" value="F:ribosome binding"/>
    <property type="evidence" value="ECO:0007669"/>
    <property type="project" value="TreeGrafter"/>
</dbReference>
<proteinExistence type="inferred from homology"/>
<dbReference type="GO" id="GO:0003743">
    <property type="term" value="F:translation initiation factor activity"/>
    <property type="evidence" value="ECO:0007669"/>
    <property type="project" value="UniProtKB-UniRule"/>
</dbReference>
<evidence type="ECO:0000313" key="7">
    <source>
        <dbReference type="EMBL" id="OGH67471.1"/>
    </source>
</evidence>
<protein>
    <recommendedName>
        <fullName evidence="4">Translation initiation factor IF-3</fullName>
    </recommendedName>
</protein>
<keyword evidence="3" id="KW-0648">Protein biosynthesis</keyword>
<evidence type="ECO:0000256" key="3">
    <source>
        <dbReference type="ARBA" id="ARBA00022917"/>
    </source>
</evidence>
<comment type="caution">
    <text evidence="7">The sequence shown here is derived from an EMBL/GenBank/DDBJ whole genome shotgun (WGS) entry which is preliminary data.</text>
</comment>
<organism evidence="7 8">
    <name type="scientific">Candidatus Magasanikbacteria bacterium RIFCSPHIGHO2_02_FULL_47_14</name>
    <dbReference type="NCBI Taxonomy" id="1798680"/>
    <lineage>
        <taxon>Bacteria</taxon>
        <taxon>Candidatus Magasanikiibacteriota</taxon>
    </lineage>
</organism>
<evidence type="ECO:0000259" key="5">
    <source>
        <dbReference type="Pfam" id="PF00707"/>
    </source>
</evidence>
<dbReference type="InterPro" id="IPR036788">
    <property type="entry name" value="T_IF-3_C_sf"/>
</dbReference>
<dbReference type="PANTHER" id="PTHR10938:SF0">
    <property type="entry name" value="TRANSLATION INITIATION FACTOR IF-3, MITOCHONDRIAL"/>
    <property type="match status" value="1"/>
</dbReference>
<dbReference type="AlphaFoldDB" id="A0A1F6M788"/>
<dbReference type="SUPFAM" id="SSF55200">
    <property type="entry name" value="Translation initiation factor IF3, C-terminal domain"/>
    <property type="match status" value="1"/>
</dbReference>
<dbReference type="InterPro" id="IPR019814">
    <property type="entry name" value="Translation_initiation_fac_3_N"/>
</dbReference>
<evidence type="ECO:0000256" key="1">
    <source>
        <dbReference type="ARBA" id="ARBA00005439"/>
    </source>
</evidence>
<evidence type="ECO:0000256" key="4">
    <source>
        <dbReference type="NCBIfam" id="TIGR00168"/>
    </source>
</evidence>
<feature type="domain" description="Translation initiation factor 3 N-terminal" evidence="6">
    <location>
        <begin position="19"/>
        <end position="88"/>
    </location>
</feature>
<dbReference type="Gene3D" id="3.30.110.10">
    <property type="entry name" value="Translation initiation factor 3 (IF-3), C-terminal domain"/>
    <property type="match status" value="1"/>
</dbReference>
<dbReference type="Pfam" id="PF00707">
    <property type="entry name" value="IF3_C"/>
    <property type="match status" value="1"/>
</dbReference>
<dbReference type="NCBIfam" id="TIGR00168">
    <property type="entry name" value="infC"/>
    <property type="match status" value="1"/>
</dbReference>
<sequence>MRISRKKRPQKLLIPVFRTNERIRVPEVRVIDPDGNNLGVLPIEQAIAKAAELGLDLVEINPKAEPPVTQILEFAHFKYQKEKEARKQKVNSHVSEIKGIRLSIRISEHDIDVRCAQAEKFLERGDKVKAEIILKGAEKFKVPLAYDVISKFVKKVQETVPVRFEQETTRQGNKVTAIIAKT</sequence>
<dbReference type="Gene3D" id="3.10.20.80">
    <property type="entry name" value="Translation initiation factor 3 (IF-3), N-terminal domain"/>
    <property type="match status" value="1"/>
</dbReference>
<keyword evidence="2 7" id="KW-0396">Initiation factor</keyword>
<dbReference type="PANTHER" id="PTHR10938">
    <property type="entry name" value="TRANSLATION INITIATION FACTOR IF-3"/>
    <property type="match status" value="1"/>
</dbReference>
<feature type="domain" description="Translation initiation factor 3 C-terminal" evidence="5">
    <location>
        <begin position="96"/>
        <end position="181"/>
    </location>
</feature>
<dbReference type="STRING" id="1798680.A3J66_01225"/>
<evidence type="ECO:0000256" key="2">
    <source>
        <dbReference type="ARBA" id="ARBA00022540"/>
    </source>
</evidence>
<dbReference type="InterPro" id="IPR036787">
    <property type="entry name" value="T_IF-3_N_sf"/>
</dbReference>
<dbReference type="GO" id="GO:0005737">
    <property type="term" value="C:cytoplasm"/>
    <property type="evidence" value="ECO:0007669"/>
    <property type="project" value="UniProtKB-ARBA"/>
</dbReference>
<dbReference type="InterPro" id="IPR001288">
    <property type="entry name" value="Translation_initiation_fac_3"/>
</dbReference>
<dbReference type="GO" id="GO:0032790">
    <property type="term" value="P:ribosome disassembly"/>
    <property type="evidence" value="ECO:0007669"/>
    <property type="project" value="TreeGrafter"/>
</dbReference>